<dbReference type="EMBL" id="CM017708">
    <property type="protein sequence ID" value="TYG57322.1"/>
    <property type="molecule type" value="Genomic_DNA"/>
</dbReference>
<dbReference type="Proteomes" id="UP000323506">
    <property type="component" value="Chromosome D08"/>
</dbReference>
<accession>A0A5D2BNQ5</accession>
<sequence length="102" mass="11265">MKLEESRTSRYDSVSTALRATSSDLTLSNLLTSKRIIEVSGVSRLGFSIGEVGSRVVNLCNKKITLFSGLEPSNTGGVVFFMVWTVRVEKRINETDNYNKTG</sequence>
<evidence type="ECO:0000313" key="1">
    <source>
        <dbReference type="EMBL" id="TYG57322.1"/>
    </source>
</evidence>
<organism evidence="1 2">
    <name type="scientific">Gossypium darwinii</name>
    <name type="common">Darwin's cotton</name>
    <name type="synonym">Gossypium barbadense var. darwinii</name>
    <dbReference type="NCBI Taxonomy" id="34276"/>
    <lineage>
        <taxon>Eukaryota</taxon>
        <taxon>Viridiplantae</taxon>
        <taxon>Streptophyta</taxon>
        <taxon>Embryophyta</taxon>
        <taxon>Tracheophyta</taxon>
        <taxon>Spermatophyta</taxon>
        <taxon>Magnoliopsida</taxon>
        <taxon>eudicotyledons</taxon>
        <taxon>Gunneridae</taxon>
        <taxon>Pentapetalae</taxon>
        <taxon>rosids</taxon>
        <taxon>malvids</taxon>
        <taxon>Malvales</taxon>
        <taxon>Malvaceae</taxon>
        <taxon>Malvoideae</taxon>
        <taxon>Gossypium</taxon>
    </lineage>
</organism>
<dbReference type="AlphaFoldDB" id="A0A5D2BNQ5"/>
<proteinExistence type="predicted"/>
<gene>
    <name evidence="1" type="ORF">ES288_D08G133100v1</name>
</gene>
<reference evidence="1 2" key="1">
    <citation type="submission" date="2019-06" db="EMBL/GenBank/DDBJ databases">
        <title>WGS assembly of Gossypium darwinii.</title>
        <authorList>
            <person name="Chen Z.J."/>
            <person name="Sreedasyam A."/>
            <person name="Ando A."/>
            <person name="Song Q."/>
            <person name="De L."/>
            <person name="Hulse-Kemp A."/>
            <person name="Ding M."/>
            <person name="Ye W."/>
            <person name="Kirkbride R."/>
            <person name="Jenkins J."/>
            <person name="Plott C."/>
            <person name="Lovell J."/>
            <person name="Lin Y.-M."/>
            <person name="Vaughn R."/>
            <person name="Liu B."/>
            <person name="Li W."/>
            <person name="Simpson S."/>
            <person name="Scheffler B."/>
            <person name="Saski C."/>
            <person name="Grover C."/>
            <person name="Hu G."/>
            <person name="Conover J."/>
            <person name="Carlson J."/>
            <person name="Shu S."/>
            <person name="Boston L."/>
            <person name="Williams M."/>
            <person name="Peterson D."/>
            <person name="Mcgee K."/>
            <person name="Jones D."/>
            <person name="Wendel J."/>
            <person name="Stelly D."/>
            <person name="Grimwood J."/>
            <person name="Schmutz J."/>
        </authorList>
    </citation>
    <scope>NUCLEOTIDE SEQUENCE [LARGE SCALE GENOMIC DNA]</scope>
    <source>
        <strain evidence="1">1808015.09</strain>
    </source>
</reference>
<name>A0A5D2BNQ5_GOSDA</name>
<protein>
    <submittedName>
        <fullName evidence="1">Uncharacterized protein</fullName>
    </submittedName>
</protein>
<keyword evidence="2" id="KW-1185">Reference proteome</keyword>
<evidence type="ECO:0000313" key="2">
    <source>
        <dbReference type="Proteomes" id="UP000323506"/>
    </source>
</evidence>